<feature type="compositionally biased region" description="Acidic residues" evidence="8">
    <location>
        <begin position="135"/>
        <end position="146"/>
    </location>
</feature>
<keyword evidence="10" id="KW-1185">Reference proteome</keyword>
<feature type="region of interest" description="Disordered" evidence="8">
    <location>
        <begin position="55"/>
        <end position="167"/>
    </location>
</feature>
<gene>
    <name evidence="9" type="ORF">MICPUCDRAFT_39003</name>
</gene>
<dbReference type="GO" id="GO:0033557">
    <property type="term" value="C:Slx1-Slx4 complex"/>
    <property type="evidence" value="ECO:0007669"/>
    <property type="project" value="InterPro"/>
</dbReference>
<dbReference type="GO" id="GO:0006281">
    <property type="term" value="P:DNA repair"/>
    <property type="evidence" value="ECO:0007669"/>
    <property type="project" value="UniProtKB-KW"/>
</dbReference>
<protein>
    <recommendedName>
        <fullName evidence="7">Structure-specific endonuclease subunit SLX4</fullName>
    </recommendedName>
</protein>
<keyword evidence="3" id="KW-0227">DNA damage</keyword>
<evidence type="ECO:0000256" key="4">
    <source>
        <dbReference type="ARBA" id="ARBA00023172"/>
    </source>
</evidence>
<dbReference type="RefSeq" id="XP_003057496.1">
    <property type="nucleotide sequence ID" value="XM_003057450.1"/>
</dbReference>
<evidence type="ECO:0000256" key="5">
    <source>
        <dbReference type="ARBA" id="ARBA00023204"/>
    </source>
</evidence>
<evidence type="ECO:0000256" key="1">
    <source>
        <dbReference type="ARBA" id="ARBA00004123"/>
    </source>
</evidence>
<evidence type="ECO:0000256" key="6">
    <source>
        <dbReference type="ARBA" id="ARBA00023242"/>
    </source>
</evidence>
<organism evidence="10">
    <name type="scientific">Micromonas pusilla (strain CCMP1545)</name>
    <name type="common">Picoplanktonic green alga</name>
    <dbReference type="NCBI Taxonomy" id="564608"/>
    <lineage>
        <taxon>Eukaryota</taxon>
        <taxon>Viridiplantae</taxon>
        <taxon>Chlorophyta</taxon>
        <taxon>Mamiellophyceae</taxon>
        <taxon>Mamiellales</taxon>
        <taxon>Mamiellaceae</taxon>
        <taxon>Micromonas</taxon>
    </lineage>
</organism>
<feature type="region of interest" description="Disordered" evidence="8">
    <location>
        <begin position="1"/>
        <end position="21"/>
    </location>
</feature>
<feature type="compositionally biased region" description="Low complexity" evidence="8">
    <location>
        <begin position="110"/>
        <end position="134"/>
    </location>
</feature>
<evidence type="ECO:0000256" key="8">
    <source>
        <dbReference type="SAM" id="MobiDB-lite"/>
    </source>
</evidence>
<dbReference type="Pfam" id="PF09494">
    <property type="entry name" value="Slx4"/>
    <property type="match status" value="1"/>
</dbReference>
<dbReference type="EMBL" id="GG663737">
    <property type="protein sequence ID" value="EEH59141.1"/>
    <property type="molecule type" value="Genomic_DNA"/>
</dbReference>
<dbReference type="Proteomes" id="UP000001876">
    <property type="component" value="Unassembled WGS sequence"/>
</dbReference>
<comment type="subcellular location">
    <subcellularLocation>
        <location evidence="1">Nucleus</location>
    </subcellularLocation>
</comment>
<dbReference type="AlphaFoldDB" id="C1MMZ8"/>
<evidence type="ECO:0000313" key="9">
    <source>
        <dbReference type="EMBL" id="EEH59141.1"/>
    </source>
</evidence>
<sequence length="275" mass="28783">MAPVPPSALWSQVATRAGGTEDEVQRAVLRAAGFEWDDATGLLTAWPSDGAIALTPPRPRPHPRAAASDVVDLISPEDARRRQSAVAVAATRAPSPSPSSSSSPPPPPLRARLGRATTTTTMATTPVEVSVVSSSEDEDEDDDDDEVPARLTPPRGGGGGKRPRPRDAAAAAASALLTFEDKIGLWIKSKPELYDRVLLMESVDVDDVLRAINAEVAPSTGGGGGGGGEKKTKTFGVGARVPRARLLAYLDDEGVAFTQTKSRQAKAARYGNARF</sequence>
<dbReference type="KEGG" id="mpp:MICPUCDRAFT_39003"/>
<dbReference type="InterPro" id="IPR018574">
    <property type="entry name" value="Structure-sp_endonuc_su_Slx4"/>
</dbReference>
<accession>C1MMZ8</accession>
<keyword evidence="4" id="KW-0233">DNA recombination</keyword>
<evidence type="ECO:0000256" key="2">
    <source>
        <dbReference type="ARBA" id="ARBA00006661"/>
    </source>
</evidence>
<comment type="similarity">
    <text evidence="2">Belongs to the SLX4 family.</text>
</comment>
<feature type="compositionally biased region" description="Low complexity" evidence="8">
    <location>
        <begin position="84"/>
        <end position="102"/>
    </location>
</feature>
<dbReference type="OrthoDB" id="10664948at2759"/>
<evidence type="ECO:0000313" key="10">
    <source>
        <dbReference type="Proteomes" id="UP000001876"/>
    </source>
</evidence>
<name>C1MMZ8_MICPC</name>
<keyword evidence="6" id="KW-0539">Nucleus</keyword>
<dbReference type="GO" id="GO:0006310">
    <property type="term" value="P:DNA recombination"/>
    <property type="evidence" value="ECO:0007669"/>
    <property type="project" value="UniProtKB-KW"/>
</dbReference>
<dbReference type="GeneID" id="9682935"/>
<dbReference type="OMA" id="INDRPEP"/>
<evidence type="ECO:0000256" key="7">
    <source>
        <dbReference type="ARBA" id="ARBA00029496"/>
    </source>
</evidence>
<keyword evidence="5" id="KW-0234">DNA repair</keyword>
<dbReference type="GO" id="GO:0006260">
    <property type="term" value="P:DNA replication"/>
    <property type="evidence" value="ECO:0007669"/>
    <property type="project" value="InterPro"/>
</dbReference>
<proteinExistence type="inferred from homology"/>
<reference evidence="9 10" key="1">
    <citation type="journal article" date="2009" name="Science">
        <title>Green evolution and dynamic adaptations revealed by genomes of the marine picoeukaryotes Micromonas.</title>
        <authorList>
            <person name="Worden A.Z."/>
            <person name="Lee J.H."/>
            <person name="Mock T."/>
            <person name="Rouze P."/>
            <person name="Simmons M.P."/>
            <person name="Aerts A.L."/>
            <person name="Allen A.E."/>
            <person name="Cuvelier M.L."/>
            <person name="Derelle E."/>
            <person name="Everett M.V."/>
            <person name="Foulon E."/>
            <person name="Grimwood J."/>
            <person name="Gundlach H."/>
            <person name="Henrissat B."/>
            <person name="Napoli C."/>
            <person name="McDonald S.M."/>
            <person name="Parker M.S."/>
            <person name="Rombauts S."/>
            <person name="Salamov A."/>
            <person name="Von Dassow P."/>
            <person name="Badger J.H."/>
            <person name="Coutinho P.M."/>
            <person name="Demir E."/>
            <person name="Dubchak I."/>
            <person name="Gentemann C."/>
            <person name="Eikrem W."/>
            <person name="Gready J.E."/>
            <person name="John U."/>
            <person name="Lanier W."/>
            <person name="Lindquist E.A."/>
            <person name="Lucas S."/>
            <person name="Mayer K.F."/>
            <person name="Moreau H."/>
            <person name="Not F."/>
            <person name="Otillar R."/>
            <person name="Panaud O."/>
            <person name="Pangilinan J."/>
            <person name="Paulsen I."/>
            <person name="Piegu B."/>
            <person name="Poliakov A."/>
            <person name="Robbens S."/>
            <person name="Schmutz J."/>
            <person name="Toulza E."/>
            <person name="Wyss T."/>
            <person name="Zelensky A."/>
            <person name="Zhou K."/>
            <person name="Armbrust E.V."/>
            <person name="Bhattacharya D."/>
            <person name="Goodenough U.W."/>
            <person name="Van de Peer Y."/>
            <person name="Grigoriev I.V."/>
        </authorList>
    </citation>
    <scope>NUCLEOTIDE SEQUENCE [LARGE SCALE GENOMIC DNA]</scope>
    <source>
        <strain evidence="9 10">CCMP1545</strain>
    </source>
</reference>
<evidence type="ECO:0000256" key="3">
    <source>
        <dbReference type="ARBA" id="ARBA00022763"/>
    </source>
</evidence>